<protein>
    <recommendedName>
        <fullName evidence="3">Gamma-glutamyltransferase</fullName>
    </recommendedName>
</protein>
<keyword evidence="2" id="KW-1185">Reference proteome</keyword>
<dbReference type="InterPro" id="IPR052896">
    <property type="entry name" value="GGT-like_enzyme"/>
</dbReference>
<dbReference type="Proteomes" id="UP001321473">
    <property type="component" value="Unassembled WGS sequence"/>
</dbReference>
<dbReference type="AlphaFoldDB" id="A0AAQ4DDW3"/>
<gene>
    <name evidence="1" type="ORF">V5799_028079</name>
</gene>
<proteinExistence type="predicted"/>
<reference evidence="1 2" key="1">
    <citation type="journal article" date="2023" name="Arcadia Sci">
        <title>De novo assembly of a long-read Amblyomma americanum tick genome.</title>
        <authorList>
            <person name="Chou S."/>
            <person name="Poskanzer K.E."/>
            <person name="Rollins M."/>
            <person name="Thuy-Boun P.S."/>
        </authorList>
    </citation>
    <scope>NUCLEOTIDE SEQUENCE [LARGE SCALE GENOMIC DNA]</scope>
    <source>
        <strain evidence="1">F_SG_1</strain>
        <tissue evidence="1">Salivary glands</tissue>
    </source>
</reference>
<evidence type="ECO:0000313" key="2">
    <source>
        <dbReference type="Proteomes" id="UP001321473"/>
    </source>
</evidence>
<dbReference type="InterPro" id="IPR043138">
    <property type="entry name" value="GGT_lsub"/>
</dbReference>
<dbReference type="EMBL" id="JARKHS020032087">
    <property type="protein sequence ID" value="KAK8760653.1"/>
    <property type="molecule type" value="Genomic_DNA"/>
</dbReference>
<dbReference type="InterPro" id="IPR029055">
    <property type="entry name" value="Ntn_hydrolases_N"/>
</dbReference>
<evidence type="ECO:0000313" key="1">
    <source>
        <dbReference type="EMBL" id="KAK8760653.1"/>
    </source>
</evidence>
<dbReference type="Gene3D" id="1.10.246.130">
    <property type="match status" value="1"/>
</dbReference>
<name>A0AAQ4DDW3_AMBAM</name>
<dbReference type="PANTHER" id="PTHR43881">
    <property type="entry name" value="GAMMA-GLUTAMYLTRANSPEPTIDASE (AFU_ORTHOLOGUE AFUA_4G13580)"/>
    <property type="match status" value="1"/>
</dbReference>
<organism evidence="1 2">
    <name type="scientific">Amblyomma americanum</name>
    <name type="common">Lone star tick</name>
    <dbReference type="NCBI Taxonomy" id="6943"/>
    <lineage>
        <taxon>Eukaryota</taxon>
        <taxon>Metazoa</taxon>
        <taxon>Ecdysozoa</taxon>
        <taxon>Arthropoda</taxon>
        <taxon>Chelicerata</taxon>
        <taxon>Arachnida</taxon>
        <taxon>Acari</taxon>
        <taxon>Parasitiformes</taxon>
        <taxon>Ixodida</taxon>
        <taxon>Ixodoidea</taxon>
        <taxon>Ixodidae</taxon>
        <taxon>Amblyomminae</taxon>
        <taxon>Amblyomma</taxon>
    </lineage>
</organism>
<dbReference type="Pfam" id="PF01019">
    <property type="entry name" value="G_glu_transpept"/>
    <property type="match status" value="2"/>
</dbReference>
<evidence type="ECO:0008006" key="3">
    <source>
        <dbReference type="Google" id="ProtNLM"/>
    </source>
</evidence>
<comment type="caution">
    <text evidence="1">The sequence shown here is derived from an EMBL/GenBank/DDBJ whole genome shotgun (WGS) entry which is preliminary data.</text>
</comment>
<sequence length="187" mass="20578">MSVCMQVLEPYTTGVGGDCFALYYDARTKKVHCVDGRKSMTIRICINYWPLTLKRLSNQSEYFSGLRQVPGDFEHVLIEALRHAVADGLRHVADTACGGSVEELLSKERAGKLRELVKLDRRVEKVYPEVALPYGLSGTTFSAAVDDGGNVCAIMGSLSLYFGCAVVEEHGFAVQMQGFRVSSFMPP</sequence>
<accession>A0AAQ4DDW3</accession>
<dbReference type="SUPFAM" id="SSF56235">
    <property type="entry name" value="N-terminal nucleophile aminohydrolases (Ntn hydrolases)"/>
    <property type="match status" value="2"/>
</dbReference>
<dbReference type="PANTHER" id="PTHR43881:SF1">
    <property type="entry name" value="GAMMA-GLUTAMYLTRANSPEPTIDASE (AFU_ORTHOLOGUE AFUA_4G13580)"/>
    <property type="match status" value="1"/>
</dbReference>